<evidence type="ECO:0000313" key="1">
    <source>
        <dbReference type="EMBL" id="GMR29916.1"/>
    </source>
</evidence>
<dbReference type="EMBL" id="BTRK01000006">
    <property type="protein sequence ID" value="GMR58519.1"/>
    <property type="molecule type" value="Genomic_DNA"/>
</dbReference>
<name>A0AAN5C633_9BILA</name>
<accession>A0AAN5C633</accession>
<proteinExistence type="predicted"/>
<keyword evidence="4" id="KW-1185">Reference proteome</keyword>
<reference evidence="1" key="2">
    <citation type="submission" date="2023-06" db="EMBL/GenBank/DDBJ databases">
        <title>Genome assembly of Pristionchus species.</title>
        <authorList>
            <person name="Yoshida K."/>
            <person name="Sommer R.J."/>
        </authorList>
    </citation>
    <scope>NUCLEOTIDE SEQUENCE</scope>
    <source>
        <strain evidence="1 4">RS5460</strain>
    </source>
</reference>
<dbReference type="Pfam" id="PF05032">
    <property type="entry name" value="Spo12"/>
    <property type="match status" value="1"/>
</dbReference>
<evidence type="ECO:0000313" key="4">
    <source>
        <dbReference type="Proteomes" id="UP001328107"/>
    </source>
</evidence>
<gene>
    <name evidence="1" type="ORF">PMAYCL1PPCAC_00111</name>
    <name evidence="2" type="ORF">PMAYCL1PPCAC_28714</name>
    <name evidence="3" type="ORF">PMAYCL1PPCAC_29515</name>
</gene>
<dbReference type="InterPro" id="IPR007727">
    <property type="entry name" value="Spo12"/>
</dbReference>
<protein>
    <submittedName>
        <fullName evidence="1">Uncharacterized protein</fullName>
    </submittedName>
</protein>
<organism evidence="1 4">
    <name type="scientific">Pristionchus mayeri</name>
    <dbReference type="NCBI Taxonomy" id="1317129"/>
    <lineage>
        <taxon>Eukaryota</taxon>
        <taxon>Metazoa</taxon>
        <taxon>Ecdysozoa</taxon>
        <taxon>Nematoda</taxon>
        <taxon>Chromadorea</taxon>
        <taxon>Rhabditida</taxon>
        <taxon>Rhabditina</taxon>
        <taxon>Diplogasteromorpha</taxon>
        <taxon>Diplogasteroidea</taxon>
        <taxon>Neodiplogasteridae</taxon>
        <taxon>Pristionchus</taxon>
    </lineage>
</organism>
<feature type="non-terminal residue" evidence="1">
    <location>
        <position position="118"/>
    </location>
</feature>
<comment type="caution">
    <text evidence="1">The sequence shown here is derived from an EMBL/GenBank/DDBJ whole genome shotgun (WGS) entry which is preliminary data.</text>
</comment>
<dbReference type="EMBL" id="BTRK01000001">
    <property type="protein sequence ID" value="GMR29916.1"/>
    <property type="molecule type" value="Genomic_DNA"/>
</dbReference>
<dbReference type="EMBL" id="BTRK01000006">
    <property type="protein sequence ID" value="GMR59320.1"/>
    <property type="molecule type" value="Genomic_DNA"/>
</dbReference>
<feature type="non-terminal residue" evidence="1">
    <location>
        <position position="1"/>
    </location>
</feature>
<reference evidence="4" key="1">
    <citation type="submission" date="2022-10" db="EMBL/GenBank/DDBJ databases">
        <title>Genome assembly of Pristionchus species.</title>
        <authorList>
            <person name="Yoshida K."/>
            <person name="Sommer R.J."/>
        </authorList>
    </citation>
    <scope>NUCLEOTIDE SEQUENCE [LARGE SCALE GENOMIC DNA]</scope>
    <source>
        <strain evidence="3 4">RS5460</strain>
    </source>
</reference>
<evidence type="ECO:0000313" key="3">
    <source>
        <dbReference type="EMBL" id="GMR59320.1"/>
    </source>
</evidence>
<evidence type="ECO:0000313" key="2">
    <source>
        <dbReference type="EMBL" id="GMR58519.1"/>
    </source>
</evidence>
<sequence length="118" mass="12704">LNKMKKYFSSMRGIVHTQSAMSDAATHSPAPALLKPADEVPHTTLISGNTEKTPKTAVANTKVRTQKTARLLHQPNMQTALHCSSPSDSMLSPGTSKLFGKKSKIFSASAILRSKQQA</sequence>
<dbReference type="Proteomes" id="UP001328107">
    <property type="component" value="Unassembled WGS sequence"/>
</dbReference>
<dbReference type="AlphaFoldDB" id="A0AAN5C633"/>